<dbReference type="Pfam" id="PF00903">
    <property type="entry name" value="Glyoxalase"/>
    <property type="match status" value="1"/>
</dbReference>
<dbReference type="EMBL" id="JACIIU010000003">
    <property type="protein sequence ID" value="MBB6260638.1"/>
    <property type="molecule type" value="Genomic_DNA"/>
</dbReference>
<dbReference type="Gene3D" id="3.40.50.1820">
    <property type="entry name" value="alpha/beta hydrolase"/>
    <property type="match status" value="1"/>
</dbReference>
<dbReference type="InterPro" id="IPR029068">
    <property type="entry name" value="Glyas_Bleomycin-R_OHBP_Dase"/>
</dbReference>
<reference evidence="2 3" key="1">
    <citation type="submission" date="2020-08" db="EMBL/GenBank/DDBJ databases">
        <title>Genomic Encyclopedia of Type Strains, Phase IV (KMG-IV): sequencing the most valuable type-strain genomes for metagenomic binning, comparative biology and taxonomic classification.</title>
        <authorList>
            <person name="Goeker M."/>
        </authorList>
    </citation>
    <scope>NUCLEOTIDE SEQUENCE [LARGE SCALE GENOMIC DNA]</scope>
    <source>
        <strain evidence="2 3">DSM 22336</strain>
    </source>
</reference>
<keyword evidence="3" id="KW-1185">Reference proteome</keyword>
<dbReference type="SUPFAM" id="SSF53474">
    <property type="entry name" value="alpha/beta-Hydrolases"/>
    <property type="match status" value="1"/>
</dbReference>
<comment type="caution">
    <text evidence="2">The sequence shown here is derived from an EMBL/GenBank/DDBJ whole genome shotgun (WGS) entry which is preliminary data.</text>
</comment>
<proteinExistence type="predicted"/>
<evidence type="ECO:0000313" key="2">
    <source>
        <dbReference type="EMBL" id="MBB6260638.1"/>
    </source>
</evidence>
<dbReference type="InterPro" id="IPR052537">
    <property type="entry name" value="Extradiol_RC_dioxygenase"/>
</dbReference>
<dbReference type="RefSeq" id="WP_184221190.1">
    <property type="nucleotide sequence ID" value="NZ_JACIIU010000003.1"/>
</dbReference>
<organism evidence="2 3">
    <name type="scientific">Paenochrobactrum gallinarii</name>
    <dbReference type="NCBI Taxonomy" id="643673"/>
    <lineage>
        <taxon>Bacteria</taxon>
        <taxon>Pseudomonadati</taxon>
        <taxon>Pseudomonadota</taxon>
        <taxon>Alphaproteobacteria</taxon>
        <taxon>Hyphomicrobiales</taxon>
        <taxon>Brucellaceae</taxon>
        <taxon>Paenochrobactrum</taxon>
    </lineage>
</organism>
<protein>
    <submittedName>
        <fullName evidence="2">Phospholipase/carboxylesterase</fullName>
    </submittedName>
</protein>
<dbReference type="Proteomes" id="UP000555393">
    <property type="component" value="Unassembled WGS sequence"/>
</dbReference>
<dbReference type="SUPFAM" id="SSF54593">
    <property type="entry name" value="Glyoxalase/Bleomycin resistance protein/Dihydroxybiphenyl dioxygenase"/>
    <property type="match status" value="1"/>
</dbReference>
<gene>
    <name evidence="2" type="ORF">FHS77_001172</name>
</gene>
<feature type="domain" description="VOC" evidence="1">
    <location>
        <begin position="150"/>
        <end position="266"/>
    </location>
</feature>
<dbReference type="InterPro" id="IPR004360">
    <property type="entry name" value="Glyas_Fos-R_dOase_dom"/>
</dbReference>
<evidence type="ECO:0000313" key="3">
    <source>
        <dbReference type="Proteomes" id="UP000555393"/>
    </source>
</evidence>
<dbReference type="PANTHER" id="PTHR36110">
    <property type="entry name" value="RING-CLEAVING DIOXYGENASE MHQE-RELATED"/>
    <property type="match status" value="1"/>
</dbReference>
<accession>A0A841M3B9</accession>
<dbReference type="PROSITE" id="PS51819">
    <property type="entry name" value="VOC"/>
    <property type="match status" value="2"/>
</dbReference>
<evidence type="ECO:0000259" key="1">
    <source>
        <dbReference type="PROSITE" id="PS51819"/>
    </source>
</evidence>
<dbReference type="InterPro" id="IPR029058">
    <property type="entry name" value="AB_hydrolase_fold"/>
</dbReference>
<dbReference type="Gene3D" id="3.10.180.10">
    <property type="entry name" value="2,3-Dihydroxybiphenyl 1,2-Dioxygenase, domain 1"/>
    <property type="match status" value="2"/>
</dbReference>
<dbReference type="AlphaFoldDB" id="A0A841M3B9"/>
<name>A0A841M3B9_9HYPH</name>
<dbReference type="PANTHER" id="PTHR36110:SF2">
    <property type="entry name" value="RING-CLEAVING DIOXYGENASE MHQE-RELATED"/>
    <property type="match status" value="1"/>
</dbReference>
<feature type="domain" description="VOC" evidence="1">
    <location>
        <begin position="4"/>
        <end position="129"/>
    </location>
</feature>
<dbReference type="InterPro" id="IPR037523">
    <property type="entry name" value="VOC_core"/>
</dbReference>
<sequence length="515" mass="56273">MSNGIHHVTLITGKVQPNVDFYAGFLGLRLVKQTAGYEDTEQLHLFYGDQHGNPGSLVTFLVWEDGVRGRAGHGQISEIALAIDQSAIGFWLERGLRQRIAIEGPKLEMGETVLRLKDPDGVIVKLVASKLKSPEAAVASDIPAYAAVQRLQGVTLLSEVPEQTQAFLVRHFGLQPDLQEGTISRLISQSGDYLDVRDATGFWEAMQGTGTVDHVALRANNVGEIEAISAEFTKLNAVETTVHDRKYFHSLYVREPGGSLIEFATDAPGMSVDEDLADLGKTLFVPPASEGDLGDISLRLPQFALPGEERVIYRELPFIHRIYQPENPDGTFMVLLHGTGGNENDLMPLAHKIAPNATLIGVRGRATEEGVHRWFKRITMSRFDQADIAFEGQAFAAFVEGIVASYQVDLSKTVFLGYSNGANLLGAILRLHPHLLQKVILLRGGEVLENAPTPDLSDVSVLMVNGEDDIYGGFAKPLVQALETGGAKLEAEMLKIGHNLVEDDVTRSQQWLALK</sequence>